<accession>A0AAJ0D8U2</accession>
<dbReference type="Proteomes" id="UP001271007">
    <property type="component" value="Unassembled WGS sequence"/>
</dbReference>
<name>A0AAJ0D8U2_9PEZI</name>
<dbReference type="AlphaFoldDB" id="A0AAJ0D8U2"/>
<proteinExistence type="predicted"/>
<sequence length="308" mass="35521">MTELSEKRKLEDDNGVAAEAGQLIAVEQPTSKRARISEEPTTSIFGQITSIFGPNAPETDTTSSIICEDLLMKLPGEIRNKIYSLVLLPIRSPFNKNFYYSRHNSKPFSPLMSEWRSLRLLSDPVISVEKKMPKGRRDVTTTTWNEPGLLQVSKQLRHETMPIYYFGHVYSFRVRSDEFDKVYSWLSNLSKQLNGKWLEFEVEVVNPNWSHMDQWLPLAKLTHESSFVKNADRSTTEDTVWDSVSTKREGFVPYAFRDVVKLGATAKVEGKTSKELRVDFRRWVDTEGKRSCGSSAWKKIQEARWQKD</sequence>
<dbReference type="PANTHER" id="PTHR42085">
    <property type="entry name" value="F-BOX DOMAIN-CONTAINING PROTEIN"/>
    <property type="match status" value="1"/>
</dbReference>
<protein>
    <recommendedName>
        <fullName evidence="3">F-box domain-containing protein</fullName>
    </recommendedName>
</protein>
<reference evidence="1" key="1">
    <citation type="submission" date="2023-04" db="EMBL/GenBank/DDBJ databases">
        <title>Black Yeasts Isolated from many extreme environments.</title>
        <authorList>
            <person name="Coleine C."/>
            <person name="Stajich J.E."/>
            <person name="Selbmann L."/>
        </authorList>
    </citation>
    <scope>NUCLEOTIDE SEQUENCE</scope>
    <source>
        <strain evidence="1">CCFEE 5312</strain>
    </source>
</reference>
<comment type="caution">
    <text evidence="1">The sequence shown here is derived from an EMBL/GenBank/DDBJ whole genome shotgun (WGS) entry which is preliminary data.</text>
</comment>
<evidence type="ECO:0008006" key="3">
    <source>
        <dbReference type="Google" id="ProtNLM"/>
    </source>
</evidence>
<keyword evidence="2" id="KW-1185">Reference proteome</keyword>
<gene>
    <name evidence="1" type="ORF">LTR09_009538</name>
</gene>
<evidence type="ECO:0000313" key="1">
    <source>
        <dbReference type="EMBL" id="KAK3049119.1"/>
    </source>
</evidence>
<dbReference type="EMBL" id="JAWDJX010000042">
    <property type="protein sequence ID" value="KAK3049119.1"/>
    <property type="molecule type" value="Genomic_DNA"/>
</dbReference>
<dbReference type="PANTHER" id="PTHR42085:SF1">
    <property type="entry name" value="F-BOX DOMAIN-CONTAINING PROTEIN"/>
    <property type="match status" value="1"/>
</dbReference>
<evidence type="ECO:0000313" key="2">
    <source>
        <dbReference type="Proteomes" id="UP001271007"/>
    </source>
</evidence>
<dbReference type="InterPro" id="IPR038883">
    <property type="entry name" value="AN11006-like"/>
</dbReference>
<organism evidence="1 2">
    <name type="scientific">Extremus antarcticus</name>
    <dbReference type="NCBI Taxonomy" id="702011"/>
    <lineage>
        <taxon>Eukaryota</taxon>
        <taxon>Fungi</taxon>
        <taxon>Dikarya</taxon>
        <taxon>Ascomycota</taxon>
        <taxon>Pezizomycotina</taxon>
        <taxon>Dothideomycetes</taxon>
        <taxon>Dothideomycetidae</taxon>
        <taxon>Mycosphaerellales</taxon>
        <taxon>Extremaceae</taxon>
        <taxon>Extremus</taxon>
    </lineage>
</organism>